<keyword evidence="1" id="KW-0812">Transmembrane</keyword>
<comment type="caution">
    <text evidence="2">The sequence shown here is derived from an EMBL/GenBank/DDBJ whole genome shotgun (WGS) entry which is preliminary data.</text>
</comment>
<keyword evidence="1" id="KW-0472">Membrane</keyword>
<proteinExistence type="predicted"/>
<feature type="transmembrane region" description="Helical" evidence="1">
    <location>
        <begin position="70"/>
        <end position="87"/>
    </location>
</feature>
<sequence length="131" mass="15172">MDCPYSIVHVRTIQLGRYCHRFTFGTECFFHRINSSLLLIQRGLLLSDFTVYRSRGNLDISMCRSPSSQLTLFIVIFVAICLHPAMADSFISCVDKCNRLLSDCLSLCYFDCDADVLCIRGRFHRCMRRCH</sequence>
<organism evidence="2 3">
    <name type="scientific">Fasciola hepatica</name>
    <name type="common">Liver fluke</name>
    <dbReference type="NCBI Taxonomy" id="6192"/>
    <lineage>
        <taxon>Eukaryota</taxon>
        <taxon>Metazoa</taxon>
        <taxon>Spiralia</taxon>
        <taxon>Lophotrochozoa</taxon>
        <taxon>Platyhelminthes</taxon>
        <taxon>Trematoda</taxon>
        <taxon>Digenea</taxon>
        <taxon>Plagiorchiida</taxon>
        <taxon>Echinostomata</taxon>
        <taxon>Echinostomatoidea</taxon>
        <taxon>Fasciolidae</taxon>
        <taxon>Fasciola</taxon>
    </lineage>
</organism>
<evidence type="ECO:0000313" key="3">
    <source>
        <dbReference type="Proteomes" id="UP000230066"/>
    </source>
</evidence>
<accession>A0A4E0RZT7</accession>
<dbReference type="Proteomes" id="UP000230066">
    <property type="component" value="Unassembled WGS sequence"/>
</dbReference>
<dbReference type="EMBL" id="JXXN02001338">
    <property type="protein sequence ID" value="THD24992.1"/>
    <property type="molecule type" value="Genomic_DNA"/>
</dbReference>
<keyword evidence="3" id="KW-1185">Reference proteome</keyword>
<gene>
    <name evidence="2" type="ORF">D915_004289</name>
</gene>
<name>A0A4E0RZT7_FASHE</name>
<protein>
    <submittedName>
        <fullName evidence="2">Uncharacterized protein</fullName>
    </submittedName>
</protein>
<reference evidence="2" key="1">
    <citation type="submission" date="2019-03" db="EMBL/GenBank/DDBJ databases">
        <title>Improved annotation for the trematode Fasciola hepatica.</title>
        <authorList>
            <person name="Choi Y.-J."/>
            <person name="Martin J."/>
            <person name="Mitreva M."/>
        </authorList>
    </citation>
    <scope>NUCLEOTIDE SEQUENCE [LARGE SCALE GENOMIC DNA]</scope>
</reference>
<keyword evidence="1" id="KW-1133">Transmembrane helix</keyword>
<dbReference type="AlphaFoldDB" id="A0A4E0RZT7"/>
<evidence type="ECO:0000313" key="2">
    <source>
        <dbReference type="EMBL" id="THD24992.1"/>
    </source>
</evidence>
<evidence type="ECO:0000256" key="1">
    <source>
        <dbReference type="SAM" id="Phobius"/>
    </source>
</evidence>